<dbReference type="Pfam" id="PF03372">
    <property type="entry name" value="Exo_endo_phos"/>
    <property type="match status" value="1"/>
</dbReference>
<dbReference type="InterPro" id="IPR005135">
    <property type="entry name" value="Endo/exonuclease/phosphatase"/>
</dbReference>
<reference evidence="9 10" key="1">
    <citation type="submission" date="2015-02" db="EMBL/GenBank/DDBJ databases">
        <title>Single cell genomics of a rare environmental alphaproteobacterium provides unique insights into Rickettsiaceae evolution.</title>
        <authorList>
            <person name="Martijn J."/>
            <person name="Schulz F."/>
            <person name="Zaremba-Niedzwiedzka K."/>
            <person name="Viklund J."/>
            <person name="Stepanauskas R."/>
            <person name="Andersson S.G.E."/>
            <person name="Horn M."/>
            <person name="Guy L."/>
            <person name="Ettema T.J.G."/>
        </authorList>
    </citation>
    <scope>NUCLEOTIDE SEQUENCE [LARGE SCALE GENOMIC DNA]</scope>
    <source>
        <strain evidence="9 10">SCGC AAA041-L04</strain>
    </source>
</reference>
<dbReference type="GO" id="GO:0046872">
    <property type="term" value="F:metal ion binding"/>
    <property type="evidence" value="ECO:0007669"/>
    <property type="project" value="UniProtKB-KW"/>
</dbReference>
<evidence type="ECO:0000256" key="7">
    <source>
        <dbReference type="PIRSR" id="PIRSR604808-3"/>
    </source>
</evidence>
<dbReference type="Gene3D" id="3.60.10.10">
    <property type="entry name" value="Endonuclease/exonuclease/phosphatase"/>
    <property type="match status" value="1"/>
</dbReference>
<organism evidence="9 10">
    <name type="scientific">Candidatus Arcanibacter lacustris</name>
    <dbReference type="NCBI Taxonomy" id="1607817"/>
    <lineage>
        <taxon>Bacteria</taxon>
        <taxon>Pseudomonadati</taxon>
        <taxon>Pseudomonadota</taxon>
        <taxon>Alphaproteobacteria</taxon>
        <taxon>Rickettsiales</taxon>
        <taxon>Candidatus Arcanibacter</taxon>
    </lineage>
</organism>
<dbReference type="PANTHER" id="PTHR43250:SF2">
    <property type="entry name" value="EXODEOXYRIBONUCLEASE III"/>
    <property type="match status" value="1"/>
</dbReference>
<comment type="similarity">
    <text evidence="1">Belongs to the DNA repair enzymes AP/ExoA family.</text>
</comment>
<dbReference type="PANTHER" id="PTHR43250">
    <property type="entry name" value="EXODEOXYRIBONUCLEASE III"/>
    <property type="match status" value="1"/>
</dbReference>
<feature type="binding site" evidence="6">
    <location>
        <position position="258"/>
    </location>
    <ligand>
        <name>Mg(2+)</name>
        <dbReference type="ChEBI" id="CHEBI:18420"/>
        <label>1</label>
    </ligand>
</feature>
<name>A0A0F5MPA0_9RICK</name>
<dbReference type="NCBIfam" id="TIGR00195">
    <property type="entry name" value="exoDNase_III"/>
    <property type="match status" value="1"/>
</dbReference>
<dbReference type="AlphaFoldDB" id="A0A0F5MPA0"/>
<keyword evidence="3 9" id="KW-0378">Hydrolase</keyword>
<dbReference type="EMBL" id="JYHA01000087">
    <property type="protein sequence ID" value="KKB96389.1"/>
    <property type="molecule type" value="Genomic_DNA"/>
</dbReference>
<keyword evidence="4 6" id="KW-0460">Magnesium</keyword>
<dbReference type="EC" id="3.1.11.2" evidence="9"/>
<dbReference type="CDD" id="cd09086">
    <property type="entry name" value="ExoIII-like_AP-endo"/>
    <property type="match status" value="1"/>
</dbReference>
<dbReference type="InterPro" id="IPR004808">
    <property type="entry name" value="AP_endonuc_1"/>
</dbReference>
<dbReference type="GO" id="GO:0004519">
    <property type="term" value="F:endonuclease activity"/>
    <property type="evidence" value="ECO:0007669"/>
    <property type="project" value="InterPro"/>
</dbReference>
<evidence type="ECO:0000256" key="1">
    <source>
        <dbReference type="ARBA" id="ARBA00007092"/>
    </source>
</evidence>
<dbReference type="GO" id="GO:0008311">
    <property type="term" value="F:double-stranded DNA 3'-5' DNA exonuclease activity"/>
    <property type="evidence" value="ECO:0007669"/>
    <property type="project" value="UniProtKB-EC"/>
</dbReference>
<dbReference type="InterPro" id="IPR020847">
    <property type="entry name" value="AP_endonuclease_F1_BS"/>
</dbReference>
<feature type="site" description="Transition state stabilizer" evidence="7">
    <location>
        <position position="159"/>
    </location>
</feature>
<dbReference type="PROSITE" id="PS00726">
    <property type="entry name" value="AP_NUCLEASE_F1_1"/>
    <property type="match status" value="1"/>
</dbReference>
<comment type="cofactor">
    <cofactor evidence="6">
        <name>Mg(2+)</name>
        <dbReference type="ChEBI" id="CHEBI:18420"/>
    </cofactor>
    <cofactor evidence="6">
        <name>Mn(2+)</name>
        <dbReference type="ChEBI" id="CHEBI:29035"/>
    </cofactor>
    <text evidence="6">Probably binds two magnesium or manganese ions per subunit.</text>
</comment>
<evidence type="ECO:0000256" key="2">
    <source>
        <dbReference type="ARBA" id="ARBA00022723"/>
    </source>
</evidence>
<dbReference type="Proteomes" id="UP000033358">
    <property type="component" value="Unassembled WGS sequence"/>
</dbReference>
<evidence type="ECO:0000256" key="6">
    <source>
        <dbReference type="PIRSR" id="PIRSR604808-2"/>
    </source>
</evidence>
<feature type="site" description="Interaction with DNA substrate" evidence="7">
    <location>
        <position position="258"/>
    </location>
</feature>
<accession>A0A0F5MPA0</accession>
<dbReference type="SUPFAM" id="SSF56219">
    <property type="entry name" value="DNase I-like"/>
    <property type="match status" value="1"/>
</dbReference>
<feature type="binding site" evidence="6">
    <location>
        <position position="157"/>
    </location>
    <ligand>
        <name>Mg(2+)</name>
        <dbReference type="ChEBI" id="CHEBI:18420"/>
        <label>1</label>
    </ligand>
</feature>
<feature type="binding site" evidence="6">
    <location>
        <position position="257"/>
    </location>
    <ligand>
        <name>Mg(2+)</name>
        <dbReference type="ChEBI" id="CHEBI:18420"/>
        <label>1</label>
    </ligand>
</feature>
<keyword evidence="2 6" id="KW-0479">Metal-binding</keyword>
<evidence type="ECO:0000313" key="10">
    <source>
        <dbReference type="Proteomes" id="UP000033358"/>
    </source>
</evidence>
<dbReference type="NCBIfam" id="TIGR00633">
    <property type="entry name" value="xth"/>
    <property type="match status" value="1"/>
</dbReference>
<dbReference type="PROSITE" id="PS51435">
    <property type="entry name" value="AP_NUCLEASE_F1_4"/>
    <property type="match status" value="1"/>
</dbReference>
<dbReference type="InterPro" id="IPR037493">
    <property type="entry name" value="ExoIII-like"/>
</dbReference>
<dbReference type="GO" id="GO:0006281">
    <property type="term" value="P:DNA repair"/>
    <property type="evidence" value="ECO:0007669"/>
    <property type="project" value="InterPro"/>
</dbReference>
<evidence type="ECO:0000256" key="4">
    <source>
        <dbReference type="ARBA" id="ARBA00022842"/>
    </source>
</evidence>
<feature type="binding site" evidence="6">
    <location>
        <position position="13"/>
    </location>
    <ligand>
        <name>Mg(2+)</name>
        <dbReference type="ChEBI" id="CHEBI:18420"/>
        <label>1</label>
    </ligand>
</feature>
<sequence>MLRAKKVKIATWNVNSINARIEIVVDWINNNQPDILLLQELKCQNDNFPYQQFEDLGYNIAIYGQKSYNGVAILSRFPLEDIVMDFKNNPDPSQARYIEAVISYANNKVIKVASVYVPNGKEVDHENFQYKLKFLEAIHDYYQDQLKYNEAFFIGGDFNVALENLDVFDADSLEGSICFHKDERKIFRKLFNAGYYDLFRQYNQDKGAFSWWDYRAGAWQKNQGMRIDYMIGSPEACSITTNCYIDETTRSLDKTSDHAPVIVSITS</sequence>
<evidence type="ECO:0000313" key="9">
    <source>
        <dbReference type="EMBL" id="KKB96389.1"/>
    </source>
</evidence>
<evidence type="ECO:0000259" key="8">
    <source>
        <dbReference type="Pfam" id="PF03372"/>
    </source>
</evidence>
<protein>
    <submittedName>
        <fullName evidence="9">Exodeoxyribonuclease III</fullName>
        <ecNumber evidence="9">3.1.11.2</ecNumber>
    </submittedName>
</protein>
<dbReference type="GO" id="GO:0003677">
    <property type="term" value="F:DNA binding"/>
    <property type="evidence" value="ECO:0007669"/>
    <property type="project" value="InterPro"/>
</dbReference>
<dbReference type="PATRIC" id="fig|1607817.3.peg.536"/>
<dbReference type="InterPro" id="IPR036691">
    <property type="entry name" value="Endo/exonu/phosph_ase_sf"/>
</dbReference>
<feature type="binding site" evidence="6">
    <location>
        <position position="159"/>
    </location>
    <ligand>
        <name>Mg(2+)</name>
        <dbReference type="ChEBI" id="CHEBI:18420"/>
        <label>1</label>
    </ligand>
</feature>
<feature type="binding site" evidence="6">
    <location>
        <position position="40"/>
    </location>
    <ligand>
        <name>Mg(2+)</name>
        <dbReference type="ChEBI" id="CHEBI:18420"/>
        <label>1</label>
    </ligand>
</feature>
<proteinExistence type="inferred from homology"/>
<comment type="caution">
    <text evidence="9">The sequence shown here is derived from an EMBL/GenBank/DDBJ whole genome shotgun (WGS) entry which is preliminary data.</text>
</comment>
<feature type="active site" description="Proton acceptor" evidence="5">
    <location>
        <position position="258"/>
    </location>
</feature>
<feature type="domain" description="Endonuclease/exonuclease/phosphatase" evidence="8">
    <location>
        <begin position="10"/>
        <end position="258"/>
    </location>
</feature>
<keyword evidence="10" id="KW-1185">Reference proteome</keyword>
<gene>
    <name evidence="9" type="primary">xthA_1</name>
    <name evidence="9" type="ORF">SZ25_00539</name>
</gene>
<evidence type="ECO:0000256" key="3">
    <source>
        <dbReference type="ARBA" id="ARBA00022801"/>
    </source>
</evidence>
<feature type="active site" evidence="5">
    <location>
        <position position="116"/>
    </location>
</feature>
<feature type="active site" description="Proton donor/acceptor" evidence="5">
    <location>
        <position position="157"/>
    </location>
</feature>
<evidence type="ECO:0000256" key="5">
    <source>
        <dbReference type="PIRSR" id="PIRSR604808-1"/>
    </source>
</evidence>
<keyword evidence="6" id="KW-0464">Manganese</keyword>
<feature type="site" description="Important for catalytic activity" evidence="7">
    <location>
        <position position="228"/>
    </location>
</feature>